<evidence type="ECO:0008006" key="4">
    <source>
        <dbReference type="Google" id="ProtNLM"/>
    </source>
</evidence>
<comment type="caution">
    <text evidence="2">The sequence shown here is derived from an EMBL/GenBank/DDBJ whole genome shotgun (WGS) entry which is preliminary data.</text>
</comment>
<feature type="signal peptide" evidence="1">
    <location>
        <begin position="1"/>
        <end position="26"/>
    </location>
</feature>
<dbReference type="EMBL" id="BHVO01000003">
    <property type="protein sequence ID" value="GCA68856.1"/>
    <property type="molecule type" value="Genomic_DNA"/>
</dbReference>
<dbReference type="AlphaFoldDB" id="A0A5A5R8X6"/>
<name>A0A5A5R8X6_MICAE</name>
<dbReference type="Proteomes" id="UP000323569">
    <property type="component" value="Unassembled WGS sequence"/>
</dbReference>
<accession>A0A5A5R8X6</accession>
<dbReference type="InterPro" id="IPR054720">
    <property type="entry name" value="HpiC1"/>
</dbReference>
<protein>
    <recommendedName>
        <fullName evidence="4">PEP-CTERM protein-sorting domain-containing protein</fullName>
    </recommendedName>
</protein>
<dbReference type="Pfam" id="PF22825">
    <property type="entry name" value="HpiC1-like"/>
    <property type="match status" value="1"/>
</dbReference>
<gene>
    <name evidence="2" type="ORF">MiYa_00374</name>
</gene>
<reference evidence="2 3" key="1">
    <citation type="submission" date="2018-09" db="EMBL/GenBank/DDBJ databases">
        <title>Evolutionary history of phycoerythrin pigmentation in the water bloom-forming cyanobacterium Microcystis aeruginosa.</title>
        <authorList>
            <person name="Tanabe Y."/>
            <person name="Tanabe Y."/>
            <person name="Yamaguchi H."/>
        </authorList>
    </citation>
    <scope>NUCLEOTIDE SEQUENCE [LARGE SCALE GENOMIC DNA]</scope>
    <source>
        <strain evidence="2 3">NIES-2519</strain>
    </source>
</reference>
<proteinExistence type="predicted"/>
<dbReference type="RefSeq" id="WP_106909542.1">
    <property type="nucleotide sequence ID" value="NZ_BHVO01000003.1"/>
</dbReference>
<organism evidence="2 3">
    <name type="scientific">Microcystis aeruginosa NIES-2519</name>
    <dbReference type="NCBI Taxonomy" id="2303981"/>
    <lineage>
        <taxon>Bacteria</taxon>
        <taxon>Bacillati</taxon>
        <taxon>Cyanobacteriota</taxon>
        <taxon>Cyanophyceae</taxon>
        <taxon>Oscillatoriophycideae</taxon>
        <taxon>Chroococcales</taxon>
        <taxon>Microcystaceae</taxon>
        <taxon>Microcystis</taxon>
    </lineage>
</organism>
<feature type="chain" id="PRO_5022962604" description="PEP-CTERM protein-sorting domain-containing protein" evidence="1">
    <location>
        <begin position="27"/>
        <end position="222"/>
    </location>
</feature>
<keyword evidence="1" id="KW-0732">Signal</keyword>
<evidence type="ECO:0000313" key="2">
    <source>
        <dbReference type="EMBL" id="GCA68856.1"/>
    </source>
</evidence>
<dbReference type="Gene3D" id="2.60.120.260">
    <property type="entry name" value="Galactose-binding domain-like"/>
    <property type="match status" value="1"/>
</dbReference>
<sequence>MKIKQLGILSGVALAATLGTAGAAQAASVTVNNFSFETPSNSNFSPVITGWTVSSGNAGVQPFNATQFTSGVPDGSQAALIAFNGGSIRQDVAATYQAGTRYTLNLFAGIRLDEPGNLTLPNSTISLRRSDNNTVLSSFTFNQSSFSSRGVFLSFNTSYLAGIADQGAGIRISIDRPNNGGTQLVFDNVTLNATPVPEPSSLLGYITLGGLMLGGAVRKARK</sequence>
<evidence type="ECO:0000313" key="3">
    <source>
        <dbReference type="Proteomes" id="UP000323569"/>
    </source>
</evidence>
<evidence type="ECO:0000256" key="1">
    <source>
        <dbReference type="SAM" id="SignalP"/>
    </source>
</evidence>